<name>A0AAV7MTG8_PLEWA</name>
<proteinExistence type="predicted"/>
<protein>
    <submittedName>
        <fullName evidence="1">Uncharacterized protein</fullName>
    </submittedName>
</protein>
<keyword evidence="2" id="KW-1185">Reference proteome</keyword>
<sequence>MLAWLLWRETPVPVIQLLRDSSGERILGQLRINAHLREHLRVIYAALRRAGEAQIRAYLNGLQLPCLTAAQAEELEGEVSLDDLGEALSDIGPFARPSCMGF</sequence>
<organism evidence="1 2">
    <name type="scientific">Pleurodeles waltl</name>
    <name type="common">Iberian ribbed newt</name>
    <dbReference type="NCBI Taxonomy" id="8319"/>
    <lineage>
        <taxon>Eukaryota</taxon>
        <taxon>Metazoa</taxon>
        <taxon>Chordata</taxon>
        <taxon>Craniata</taxon>
        <taxon>Vertebrata</taxon>
        <taxon>Euteleostomi</taxon>
        <taxon>Amphibia</taxon>
        <taxon>Batrachia</taxon>
        <taxon>Caudata</taxon>
        <taxon>Salamandroidea</taxon>
        <taxon>Salamandridae</taxon>
        <taxon>Pleurodelinae</taxon>
        <taxon>Pleurodeles</taxon>
    </lineage>
</organism>
<dbReference type="AlphaFoldDB" id="A0AAV7MTG8"/>
<accession>A0AAV7MTG8</accession>
<gene>
    <name evidence="1" type="ORF">NDU88_003448</name>
</gene>
<reference evidence="1" key="1">
    <citation type="journal article" date="2022" name="bioRxiv">
        <title>Sequencing and chromosome-scale assembly of the giantPleurodeles waltlgenome.</title>
        <authorList>
            <person name="Brown T."/>
            <person name="Elewa A."/>
            <person name="Iarovenko S."/>
            <person name="Subramanian E."/>
            <person name="Araus A.J."/>
            <person name="Petzold A."/>
            <person name="Susuki M."/>
            <person name="Suzuki K.-i.T."/>
            <person name="Hayashi T."/>
            <person name="Toyoda A."/>
            <person name="Oliveira C."/>
            <person name="Osipova E."/>
            <person name="Leigh N.D."/>
            <person name="Simon A."/>
            <person name="Yun M.H."/>
        </authorList>
    </citation>
    <scope>NUCLEOTIDE SEQUENCE</scope>
    <source>
        <strain evidence="1">20211129_DDA</strain>
        <tissue evidence="1">Liver</tissue>
    </source>
</reference>
<evidence type="ECO:0000313" key="2">
    <source>
        <dbReference type="Proteomes" id="UP001066276"/>
    </source>
</evidence>
<dbReference type="Proteomes" id="UP001066276">
    <property type="component" value="Chromosome 9"/>
</dbReference>
<comment type="caution">
    <text evidence="1">The sequence shown here is derived from an EMBL/GenBank/DDBJ whole genome shotgun (WGS) entry which is preliminary data.</text>
</comment>
<evidence type="ECO:0000313" key="1">
    <source>
        <dbReference type="EMBL" id="KAJ1106045.1"/>
    </source>
</evidence>
<dbReference type="EMBL" id="JANPWB010000013">
    <property type="protein sequence ID" value="KAJ1106045.1"/>
    <property type="molecule type" value="Genomic_DNA"/>
</dbReference>